<gene>
    <name evidence="2" type="primary">LOC128634547</name>
</gene>
<reference evidence="1" key="1">
    <citation type="journal article" date="2016" name="Nat. Commun.">
        <title>The channel catfish genome sequence provides insights into the evolution of scale formation in teleosts.</title>
        <authorList>
            <person name="Liu Z."/>
            <person name="Liu S."/>
            <person name="Yao J."/>
            <person name="Bao L."/>
            <person name="Zhang J."/>
            <person name="Li Y."/>
            <person name="Jiang C."/>
            <person name="Sun L."/>
            <person name="Wang R."/>
            <person name="Zhang Y."/>
            <person name="Zhou T."/>
            <person name="Zeng Q."/>
            <person name="Fu Q."/>
            <person name="Gao S."/>
            <person name="Li N."/>
            <person name="Koren S."/>
            <person name="Jiang Y."/>
            <person name="Zimin A."/>
            <person name="Xu P."/>
            <person name="Phillippy A.M."/>
            <person name="Geng X."/>
            <person name="Song L."/>
            <person name="Sun F."/>
            <person name="Li C."/>
            <person name="Wang X."/>
            <person name="Chen A."/>
            <person name="Jin Y."/>
            <person name="Yuan Z."/>
            <person name="Yang Y."/>
            <person name="Tan S."/>
            <person name="Peatman E."/>
            <person name="Lu J."/>
            <person name="Qin Z."/>
            <person name="Dunham R."/>
            <person name="Li Z."/>
            <person name="Sonstegard T."/>
            <person name="Feng J."/>
            <person name="Danzmann R.G."/>
            <person name="Schroeder S."/>
            <person name="Scheffler B."/>
            <person name="Duke M.V."/>
            <person name="Ballard L."/>
            <person name="Kucuktas H."/>
            <person name="Kaltenboeck L."/>
            <person name="Liu H."/>
            <person name="Armbruster J."/>
            <person name="Xie Y."/>
            <person name="Kirby M.L."/>
            <person name="Tian Y."/>
            <person name="Flanagan M.E."/>
            <person name="Mu W."/>
            <person name="Waldbieser G.C."/>
        </authorList>
    </citation>
    <scope>NUCLEOTIDE SEQUENCE [LARGE SCALE GENOMIC DNA]</scope>
    <source>
        <strain evidence="1">SDA103</strain>
    </source>
</reference>
<proteinExistence type="predicted"/>
<dbReference type="KEGG" id="ipu:128634547"/>
<dbReference type="GeneID" id="128634547"/>
<dbReference type="OrthoDB" id="10061052at2759"/>
<organism evidence="1 2">
    <name type="scientific">Ictalurus punctatus</name>
    <name type="common">Channel catfish</name>
    <name type="synonym">Silurus punctatus</name>
    <dbReference type="NCBI Taxonomy" id="7998"/>
    <lineage>
        <taxon>Eukaryota</taxon>
        <taxon>Metazoa</taxon>
        <taxon>Chordata</taxon>
        <taxon>Craniata</taxon>
        <taxon>Vertebrata</taxon>
        <taxon>Euteleostomi</taxon>
        <taxon>Actinopterygii</taxon>
        <taxon>Neopterygii</taxon>
        <taxon>Teleostei</taxon>
        <taxon>Ostariophysi</taxon>
        <taxon>Siluriformes</taxon>
        <taxon>Ictaluridae</taxon>
        <taxon>Ictalurus</taxon>
    </lineage>
</organism>
<sequence length="255" mass="29928">MEHRRCAVKKSGLVGRMRLKMQEENCTGELTANHCIIHQESLCGKVLKMEHVMSTVTQTVNFIRAKGLNPRQFQSFMREIDSKFGDLPYHTEVRWLSRGKVLKSVFELGEEICQFLDSKGKDSTLLRDEKWKCELAFLADITSYLSVLNLQLQGWDRMITDMYDAVKAFQVKLRLWETQMHQCNLSHFPFCQVMLNQVSATVFPNAHFADKLSALRTEFARRFGAFEAQKHNFELLLLLQLPSTWKRHLYRFRWS</sequence>
<dbReference type="Proteomes" id="UP000221080">
    <property type="component" value="Chromosome 13"/>
</dbReference>
<dbReference type="PANTHER" id="PTHR45913:SF11">
    <property type="entry name" value="EPM2A-INTERACTING PROTEIN 1"/>
    <property type="match status" value="1"/>
</dbReference>
<keyword evidence="1" id="KW-1185">Reference proteome</keyword>
<evidence type="ECO:0000313" key="2">
    <source>
        <dbReference type="RefSeq" id="XP_053541156.1"/>
    </source>
</evidence>
<dbReference type="RefSeq" id="XP_053541156.1">
    <property type="nucleotide sequence ID" value="XM_053685181.1"/>
</dbReference>
<reference evidence="2" key="2">
    <citation type="submission" date="2025-08" db="UniProtKB">
        <authorList>
            <consortium name="RefSeq"/>
        </authorList>
    </citation>
    <scope>IDENTIFICATION</scope>
    <source>
        <tissue evidence="2">Blood</tissue>
    </source>
</reference>
<accession>A0A9F7TQ85</accession>
<evidence type="ECO:0000313" key="1">
    <source>
        <dbReference type="Proteomes" id="UP000221080"/>
    </source>
</evidence>
<dbReference type="AlphaFoldDB" id="A0A9F7TQ85"/>
<protein>
    <submittedName>
        <fullName evidence="2">General transcription factor II-I repeat domain-containing protein 2B-like</fullName>
    </submittedName>
</protein>
<dbReference type="PANTHER" id="PTHR45913">
    <property type="entry name" value="EPM2A-INTERACTING PROTEIN 1"/>
    <property type="match status" value="1"/>
</dbReference>
<name>A0A9F7TQ85_ICTPU</name>